<gene>
    <name evidence="2" type="ORF">ACFL6M_00300</name>
</gene>
<evidence type="ECO:0000313" key="3">
    <source>
        <dbReference type="Proteomes" id="UP001593833"/>
    </source>
</evidence>
<dbReference type="InterPro" id="IPR046738">
    <property type="entry name" value="DUF6788"/>
</dbReference>
<dbReference type="EMBL" id="JBHPKH010000002">
    <property type="protein sequence ID" value="MFC1572017.1"/>
    <property type="molecule type" value="Genomic_DNA"/>
</dbReference>
<evidence type="ECO:0000259" key="1">
    <source>
        <dbReference type="Pfam" id="PF20586"/>
    </source>
</evidence>
<feature type="domain" description="DUF6788" evidence="1">
    <location>
        <begin position="2"/>
        <end position="64"/>
    </location>
</feature>
<protein>
    <submittedName>
        <fullName evidence="2">DUF6788 family protein</fullName>
    </submittedName>
</protein>
<keyword evidence="3" id="KW-1185">Reference proteome</keyword>
<name>A0ABV6YI50_UNCEI</name>
<accession>A0ABV6YI50</accession>
<sequence>MAKEERRVEQLKRKLAQLGPMLPGSISEQWNVCGTPGCQCKDPDKPKKHGPYYQLSFTVGGRSSTMFSSWRVKRQHDMRARIFARFHYSGRCQEVVEVRLAQVTKPSPGIGIPNLMAPQQLQSLVDQTDVT</sequence>
<evidence type="ECO:0000313" key="2">
    <source>
        <dbReference type="EMBL" id="MFC1572017.1"/>
    </source>
</evidence>
<dbReference type="Pfam" id="PF20586">
    <property type="entry name" value="DUF6788"/>
    <property type="match status" value="1"/>
</dbReference>
<dbReference type="Proteomes" id="UP001593833">
    <property type="component" value="Unassembled WGS sequence"/>
</dbReference>
<comment type="caution">
    <text evidence="2">The sequence shown here is derived from an EMBL/GenBank/DDBJ whole genome shotgun (WGS) entry which is preliminary data.</text>
</comment>
<organism evidence="2 3">
    <name type="scientific">Eiseniibacteriota bacterium</name>
    <dbReference type="NCBI Taxonomy" id="2212470"/>
    <lineage>
        <taxon>Bacteria</taxon>
        <taxon>Candidatus Eiseniibacteriota</taxon>
    </lineage>
</organism>
<reference evidence="2 3" key="1">
    <citation type="submission" date="2024-09" db="EMBL/GenBank/DDBJ databases">
        <authorList>
            <person name="D'Angelo T."/>
        </authorList>
    </citation>
    <scope>NUCLEOTIDE SEQUENCE [LARGE SCALE GENOMIC DNA]</scope>
    <source>
        <strain evidence="2">SAG AM-320-E07</strain>
    </source>
</reference>
<proteinExistence type="predicted"/>